<protein>
    <submittedName>
        <fullName evidence="1">Uncharacterized protein</fullName>
    </submittedName>
</protein>
<keyword evidence="2" id="KW-1185">Reference proteome</keyword>
<dbReference type="AlphaFoldDB" id="A0A0V8JR42"/>
<dbReference type="EMBL" id="LNQP01000005">
    <property type="protein sequence ID" value="KSU89430.1"/>
    <property type="molecule type" value="Genomic_DNA"/>
</dbReference>
<gene>
    <name evidence="1" type="ORF">AS180_02460</name>
</gene>
<organism evidence="1 2">
    <name type="scientific">Priestia veravalensis</name>
    <dbReference type="NCBI Taxonomy" id="1414648"/>
    <lineage>
        <taxon>Bacteria</taxon>
        <taxon>Bacillati</taxon>
        <taxon>Bacillota</taxon>
        <taxon>Bacilli</taxon>
        <taxon>Bacillales</taxon>
        <taxon>Bacillaceae</taxon>
        <taxon>Priestia</taxon>
    </lineage>
</organism>
<name>A0A0V8JR42_9BACI</name>
<sequence length="80" mass="9403">MLFLSHDEKVRVLEEVIQRKLCEIAGVEMNAGELHRLVGYLFASHLVEFTPCEYKLRIQYESQLHDFYHHLKESAPTESV</sequence>
<dbReference type="Proteomes" id="UP000053681">
    <property type="component" value="Unassembled WGS sequence"/>
</dbReference>
<comment type="caution">
    <text evidence="1">The sequence shown here is derived from an EMBL/GenBank/DDBJ whole genome shotgun (WGS) entry which is preliminary data.</text>
</comment>
<evidence type="ECO:0000313" key="1">
    <source>
        <dbReference type="EMBL" id="KSU89430.1"/>
    </source>
</evidence>
<proteinExistence type="predicted"/>
<reference evidence="1 2" key="1">
    <citation type="submission" date="2015-11" db="EMBL/GenBank/DDBJ databases">
        <title>Bacillus caseinolyticus sp nov.</title>
        <authorList>
            <person name="Dastager S.G."/>
            <person name="Mawlankar R."/>
        </authorList>
    </citation>
    <scope>NUCLEOTIDE SEQUENCE [LARGE SCALE GENOMIC DNA]</scope>
    <source>
        <strain evidence="1 2">SGD-V-76</strain>
    </source>
</reference>
<dbReference type="RefSeq" id="WP_025911092.1">
    <property type="nucleotide sequence ID" value="NZ_KQ758628.1"/>
</dbReference>
<accession>A0A0V8JR42</accession>
<evidence type="ECO:0000313" key="2">
    <source>
        <dbReference type="Proteomes" id="UP000053681"/>
    </source>
</evidence>